<protein>
    <recommendedName>
        <fullName evidence="2">HTH CENPB-type domain-containing protein</fullName>
    </recommendedName>
</protein>
<proteinExistence type="predicted"/>
<keyword evidence="4" id="KW-1185">Reference proteome</keyword>
<keyword evidence="1" id="KW-0238">DNA-binding</keyword>
<dbReference type="InParanoid" id="A0A0D0DY83"/>
<dbReference type="GO" id="GO:0003677">
    <property type="term" value="F:DNA binding"/>
    <property type="evidence" value="ECO:0007669"/>
    <property type="project" value="UniProtKB-KW"/>
</dbReference>
<dbReference type="AlphaFoldDB" id="A0A0D0DY83"/>
<accession>A0A0D0DY83</accession>
<feature type="domain" description="HTH CENPB-type" evidence="2">
    <location>
        <begin position="24"/>
        <end position="83"/>
    </location>
</feature>
<evidence type="ECO:0000313" key="4">
    <source>
        <dbReference type="Proteomes" id="UP000054538"/>
    </source>
</evidence>
<dbReference type="OrthoDB" id="2668963at2759"/>
<name>A0A0D0DY83_9AGAM</name>
<dbReference type="EMBL" id="KN824828">
    <property type="protein sequence ID" value="KIL00684.1"/>
    <property type="molecule type" value="Genomic_DNA"/>
</dbReference>
<evidence type="ECO:0000313" key="3">
    <source>
        <dbReference type="EMBL" id="KIL00684.1"/>
    </source>
</evidence>
<reference evidence="4" key="2">
    <citation type="submission" date="2015-01" db="EMBL/GenBank/DDBJ databases">
        <title>Evolutionary Origins and Diversification of the Mycorrhizal Mutualists.</title>
        <authorList>
            <consortium name="DOE Joint Genome Institute"/>
            <consortium name="Mycorrhizal Genomics Consortium"/>
            <person name="Kohler A."/>
            <person name="Kuo A."/>
            <person name="Nagy L.G."/>
            <person name="Floudas D."/>
            <person name="Copeland A."/>
            <person name="Barry K.W."/>
            <person name="Cichocki N."/>
            <person name="Veneault-Fourrey C."/>
            <person name="LaButti K."/>
            <person name="Lindquist E.A."/>
            <person name="Lipzen A."/>
            <person name="Lundell T."/>
            <person name="Morin E."/>
            <person name="Murat C."/>
            <person name="Riley R."/>
            <person name="Ohm R."/>
            <person name="Sun H."/>
            <person name="Tunlid A."/>
            <person name="Henrissat B."/>
            <person name="Grigoriev I.V."/>
            <person name="Hibbett D.S."/>
            <person name="Martin F."/>
        </authorList>
    </citation>
    <scope>NUCLEOTIDE SEQUENCE [LARGE SCALE GENOMIC DNA]</scope>
    <source>
        <strain evidence="4">Ve08.2h10</strain>
    </source>
</reference>
<evidence type="ECO:0000259" key="2">
    <source>
        <dbReference type="Pfam" id="PF03221"/>
    </source>
</evidence>
<gene>
    <name evidence="3" type="ORF">PAXRUDRAFT_129278</name>
</gene>
<evidence type="ECO:0000256" key="1">
    <source>
        <dbReference type="ARBA" id="ARBA00023125"/>
    </source>
</evidence>
<dbReference type="Proteomes" id="UP000054538">
    <property type="component" value="Unassembled WGS sequence"/>
</dbReference>
<dbReference type="InterPro" id="IPR006600">
    <property type="entry name" value="HTH_CenpB_DNA-bd_dom"/>
</dbReference>
<sequence>MLKNCLEGGRSFQEANGENYGWLNPEEEENIVAFCIELATRGFPLSHETLKSHVDALLKACLKSGFPKNRVGKNWTDRFMVQHYKCLSTYWSSSLDAKCGQAVNENTHKAWCSLLRSMLNSDEHQIEEDCIWAADETGSWSWAKATCYRACKSEDAISAAQQE</sequence>
<dbReference type="HOGENOM" id="CLU_076148_1_0_1"/>
<organism evidence="3 4">
    <name type="scientific">Paxillus rubicundulus Ve08.2h10</name>
    <dbReference type="NCBI Taxonomy" id="930991"/>
    <lineage>
        <taxon>Eukaryota</taxon>
        <taxon>Fungi</taxon>
        <taxon>Dikarya</taxon>
        <taxon>Basidiomycota</taxon>
        <taxon>Agaricomycotina</taxon>
        <taxon>Agaricomycetes</taxon>
        <taxon>Agaricomycetidae</taxon>
        <taxon>Boletales</taxon>
        <taxon>Paxilineae</taxon>
        <taxon>Paxillaceae</taxon>
        <taxon>Paxillus</taxon>
    </lineage>
</organism>
<dbReference type="Pfam" id="PF03221">
    <property type="entry name" value="HTH_Tnp_Tc5"/>
    <property type="match status" value="1"/>
</dbReference>
<reference evidence="3 4" key="1">
    <citation type="submission" date="2014-04" db="EMBL/GenBank/DDBJ databases">
        <authorList>
            <consortium name="DOE Joint Genome Institute"/>
            <person name="Kuo A."/>
            <person name="Kohler A."/>
            <person name="Jargeat P."/>
            <person name="Nagy L.G."/>
            <person name="Floudas D."/>
            <person name="Copeland A."/>
            <person name="Barry K.W."/>
            <person name="Cichocki N."/>
            <person name="Veneault-Fourrey C."/>
            <person name="LaButti K."/>
            <person name="Lindquist E.A."/>
            <person name="Lipzen A."/>
            <person name="Lundell T."/>
            <person name="Morin E."/>
            <person name="Murat C."/>
            <person name="Sun H."/>
            <person name="Tunlid A."/>
            <person name="Henrissat B."/>
            <person name="Grigoriev I.V."/>
            <person name="Hibbett D.S."/>
            <person name="Martin F."/>
            <person name="Nordberg H.P."/>
            <person name="Cantor M.N."/>
            <person name="Hua S.X."/>
        </authorList>
    </citation>
    <scope>NUCLEOTIDE SEQUENCE [LARGE SCALE GENOMIC DNA]</scope>
    <source>
        <strain evidence="3 4">Ve08.2h10</strain>
    </source>
</reference>